<dbReference type="GO" id="GO:0015074">
    <property type="term" value="P:DNA integration"/>
    <property type="evidence" value="ECO:0007669"/>
    <property type="project" value="InterPro"/>
</dbReference>
<dbReference type="SUPFAM" id="SSF53098">
    <property type="entry name" value="Ribonuclease H-like"/>
    <property type="match status" value="1"/>
</dbReference>
<comment type="caution">
    <text evidence="2">The sequence shown here is derived from an EMBL/GenBank/DDBJ whole genome shotgun (WGS) entry which is preliminary data.</text>
</comment>
<evidence type="ECO:0000259" key="1">
    <source>
        <dbReference type="PROSITE" id="PS50994"/>
    </source>
</evidence>
<organism evidence="2 3">
    <name type="scientific">Candidatus Nealsonbacteria bacterium CG15_BIG_FIL_POST_REV_8_21_14_020_37_12</name>
    <dbReference type="NCBI Taxonomy" id="1974716"/>
    <lineage>
        <taxon>Bacteria</taxon>
        <taxon>Candidatus Nealsoniibacteriota</taxon>
    </lineage>
</organism>
<evidence type="ECO:0000313" key="3">
    <source>
        <dbReference type="Proteomes" id="UP000230215"/>
    </source>
</evidence>
<dbReference type="Pfam" id="PF13683">
    <property type="entry name" value="rve_3"/>
    <property type="match status" value="1"/>
</dbReference>
<dbReference type="Proteomes" id="UP000230215">
    <property type="component" value="Unassembled WGS sequence"/>
</dbReference>
<protein>
    <recommendedName>
        <fullName evidence="1">Integrase catalytic domain-containing protein</fullName>
    </recommendedName>
</protein>
<name>A0A2M7H0R6_9BACT</name>
<proteinExistence type="predicted"/>
<dbReference type="AlphaFoldDB" id="A0A2M7H0R6"/>
<dbReference type="EMBL" id="PFGB01000078">
    <property type="protein sequence ID" value="PIW34701.1"/>
    <property type="molecule type" value="Genomic_DNA"/>
</dbReference>
<dbReference type="InterPro" id="IPR036397">
    <property type="entry name" value="RNaseH_sf"/>
</dbReference>
<dbReference type="PROSITE" id="PS50994">
    <property type="entry name" value="INTEGRASE"/>
    <property type="match status" value="1"/>
</dbReference>
<dbReference type="InterPro" id="IPR055247">
    <property type="entry name" value="InsJ-like_HTH"/>
</dbReference>
<dbReference type="Pfam" id="PF13518">
    <property type="entry name" value="HTH_28"/>
    <property type="match status" value="1"/>
</dbReference>
<dbReference type="InterPro" id="IPR050900">
    <property type="entry name" value="Transposase_IS3/IS150/IS904"/>
</dbReference>
<gene>
    <name evidence="2" type="ORF">COW25_02465</name>
</gene>
<feature type="domain" description="Integrase catalytic" evidence="1">
    <location>
        <begin position="163"/>
        <end position="324"/>
    </location>
</feature>
<sequence length="337" mass="41111">MQVIFIGKWLPGYTKLCHPEPNLSQEAKLRLKWMDYYRNHANNASLTCRYFGISRKTFYKWLKRYNRLYLDSLESQSRAPLRRRQREITPIQELKIIQLRKQYIRYGKEKLSRIYQNIYGETISSWKIQKVIERHKLYYHPQKAARIRRKRQRSFQKKRITELKQKRISGFLLQIDTIVFYWNNLKRYILTAIDRYSKIAFARVYKTHSSYNARDFLYRLNYLLDDKIENVQTDNGSEFLKYFDKGCKELNINHYFSRNHTPEDNSTNERFNRTLQEEFLRQGNFLLDLQKFNQNLTEWLVEYNFRRPHQALGYIPPINFQAKYLKVLPMYPSSTVA</sequence>
<dbReference type="GO" id="GO:0003676">
    <property type="term" value="F:nucleic acid binding"/>
    <property type="evidence" value="ECO:0007669"/>
    <property type="project" value="InterPro"/>
</dbReference>
<dbReference type="InterPro" id="IPR009057">
    <property type="entry name" value="Homeodomain-like_sf"/>
</dbReference>
<dbReference type="SUPFAM" id="SSF46689">
    <property type="entry name" value="Homeodomain-like"/>
    <property type="match status" value="1"/>
</dbReference>
<reference evidence="3" key="1">
    <citation type="submission" date="2017-09" db="EMBL/GenBank/DDBJ databases">
        <title>Depth-based differentiation of microbial function through sediment-hosted aquifers and enrichment of novel symbionts in the deep terrestrial subsurface.</title>
        <authorList>
            <person name="Probst A.J."/>
            <person name="Ladd B."/>
            <person name="Jarett J.K."/>
            <person name="Geller-Mcgrath D.E."/>
            <person name="Sieber C.M.K."/>
            <person name="Emerson J.B."/>
            <person name="Anantharaman K."/>
            <person name="Thomas B.C."/>
            <person name="Malmstrom R."/>
            <person name="Stieglmeier M."/>
            <person name="Klingl A."/>
            <person name="Woyke T."/>
            <person name="Ryan C.M."/>
            <person name="Banfield J.F."/>
        </authorList>
    </citation>
    <scope>NUCLEOTIDE SEQUENCE [LARGE SCALE GENOMIC DNA]</scope>
</reference>
<evidence type="ECO:0000313" key="2">
    <source>
        <dbReference type="EMBL" id="PIW34701.1"/>
    </source>
</evidence>
<dbReference type="InterPro" id="IPR012337">
    <property type="entry name" value="RNaseH-like_sf"/>
</dbReference>
<dbReference type="PANTHER" id="PTHR46889:SF4">
    <property type="entry name" value="TRANSPOSASE INSO FOR INSERTION SEQUENCE ELEMENT IS911B-RELATED"/>
    <property type="match status" value="1"/>
</dbReference>
<dbReference type="PANTHER" id="PTHR46889">
    <property type="entry name" value="TRANSPOSASE INSF FOR INSERTION SEQUENCE IS3B-RELATED"/>
    <property type="match status" value="1"/>
</dbReference>
<dbReference type="InterPro" id="IPR001584">
    <property type="entry name" value="Integrase_cat-core"/>
</dbReference>
<dbReference type="Gene3D" id="3.30.420.10">
    <property type="entry name" value="Ribonuclease H-like superfamily/Ribonuclease H"/>
    <property type="match status" value="1"/>
</dbReference>
<accession>A0A2M7H0R6</accession>